<keyword evidence="4" id="KW-1185">Reference proteome</keyword>
<dbReference type="InterPro" id="IPR036673">
    <property type="entry name" value="Cyanovirin-N_sf"/>
</dbReference>
<evidence type="ECO:0000313" key="3">
    <source>
        <dbReference type="EMBL" id="KAK7414848.1"/>
    </source>
</evidence>
<dbReference type="Gene3D" id="2.30.60.10">
    <property type="entry name" value="Cyanovirin-N"/>
    <property type="match status" value="1"/>
</dbReference>
<dbReference type="SUPFAM" id="SSF51322">
    <property type="entry name" value="Cyanovirin-N"/>
    <property type="match status" value="1"/>
</dbReference>
<dbReference type="SMART" id="SM01111">
    <property type="entry name" value="CVNH"/>
    <property type="match status" value="1"/>
</dbReference>
<dbReference type="InterPro" id="IPR011058">
    <property type="entry name" value="Cyanovirin-N"/>
</dbReference>
<dbReference type="Proteomes" id="UP001498476">
    <property type="component" value="Unassembled WGS sequence"/>
</dbReference>
<feature type="domain" description="Cyanovirin-N" evidence="2">
    <location>
        <begin position="18"/>
        <end position="131"/>
    </location>
</feature>
<organism evidence="3 4">
    <name type="scientific">Neonectria punicea</name>
    <dbReference type="NCBI Taxonomy" id="979145"/>
    <lineage>
        <taxon>Eukaryota</taxon>
        <taxon>Fungi</taxon>
        <taxon>Dikarya</taxon>
        <taxon>Ascomycota</taxon>
        <taxon>Pezizomycotina</taxon>
        <taxon>Sordariomycetes</taxon>
        <taxon>Hypocreomycetidae</taxon>
        <taxon>Hypocreales</taxon>
        <taxon>Nectriaceae</taxon>
        <taxon>Neonectria</taxon>
    </lineage>
</organism>
<accession>A0ABR1H165</accession>
<proteinExistence type="predicted"/>
<feature type="chain" id="PRO_5045712365" description="Cyanovirin-N domain-containing protein" evidence="1">
    <location>
        <begin position="17"/>
        <end position="133"/>
    </location>
</feature>
<reference evidence="3 4" key="1">
    <citation type="journal article" date="2025" name="Microbiol. Resour. Announc.">
        <title>Draft genome sequences for Neonectria magnoliae and Neonectria punicea, canker pathogens of Liriodendron tulipifera and Acer saccharum in West Virginia.</title>
        <authorList>
            <person name="Petronek H.M."/>
            <person name="Kasson M.T."/>
            <person name="Metheny A.M."/>
            <person name="Stauder C.M."/>
            <person name="Lovett B."/>
            <person name="Lynch S.C."/>
            <person name="Garnas J.R."/>
            <person name="Kasson L.R."/>
            <person name="Stajich J.E."/>
        </authorList>
    </citation>
    <scope>NUCLEOTIDE SEQUENCE [LARGE SCALE GENOMIC DNA]</scope>
    <source>
        <strain evidence="3 4">NRRL 64653</strain>
    </source>
</reference>
<dbReference type="EMBL" id="JAZAVJ010000094">
    <property type="protein sequence ID" value="KAK7414848.1"/>
    <property type="molecule type" value="Genomic_DNA"/>
</dbReference>
<dbReference type="Pfam" id="PF08881">
    <property type="entry name" value="CVNH"/>
    <property type="match status" value="1"/>
</dbReference>
<evidence type="ECO:0000256" key="1">
    <source>
        <dbReference type="SAM" id="SignalP"/>
    </source>
</evidence>
<evidence type="ECO:0000259" key="2">
    <source>
        <dbReference type="SMART" id="SM01111"/>
    </source>
</evidence>
<feature type="signal peptide" evidence="1">
    <location>
        <begin position="1"/>
        <end position="16"/>
    </location>
</feature>
<keyword evidence="1" id="KW-0732">Signal</keyword>
<sequence length="133" mass="14148">MKLLFAVSLFAASAIAADWGQSCNDETLDSTTGILTAQCNNGDGKGTFVEAELDLYHCLKYVNGKISAPGGDGTFGDSCKDCTVYRLDDEIYGPLGVTRPWISCTCDGASEAATLNLDITTITNVYGDLVCRR</sequence>
<evidence type="ECO:0000313" key="4">
    <source>
        <dbReference type="Proteomes" id="UP001498476"/>
    </source>
</evidence>
<name>A0ABR1H165_9HYPO</name>
<comment type="caution">
    <text evidence="3">The sequence shown here is derived from an EMBL/GenBank/DDBJ whole genome shotgun (WGS) entry which is preliminary data.</text>
</comment>
<protein>
    <recommendedName>
        <fullName evidence="2">Cyanovirin-N domain-containing protein</fullName>
    </recommendedName>
</protein>
<gene>
    <name evidence="3" type="ORF">QQX98_006363</name>
</gene>